<sequence length="561" mass="60838">MLQETSGVSFMQANENGAIVDEDEESESSTDSDSDSEDDKNTKKPPPTASSSSAPMTASRHAELLAQLTSFVKGPAAAGEDLDIDIDAVGYITEDSEDEDDVEDEDADELRQDEDGFMMMGEEGAVDIVMDGQAVDMDALRELMNAKKVEEEKRATMMATTTTRTSQSPKQKQTDAASSSSSDSDSSDSDSSDSDSEEESSTLPARLAQVDMSDYEEENETAPSGPLKTEHEILEEPVQLPPFYRLGEGARVILAGEVVSFMRDSGLGVWEEWQRAQKVKEEAEAEAEAEKVIGDEEKKVQEVIGDESGQISESVEPVVEAGQVDVDVEVEVATSETLRVDATAATLVKDDPVDGTTTTVVQPEPSAEQTPIIAMDAQAPATTASQTPQTTTSQTAATKRPRNRAGKRRPNDASKGKQTSTTNKPAGPPAPKSSGTVVVQALRPPVGTVKGGTDRLDEDGWLLDGSVICTGEGEAVAVVSRRFFGYIRTWPGNKRGLWRLTHDDILVCFRSQKCLVQQRSRFTCLNYHHHHSLFHPLTNWQEGPSYTTRQTGTTHMFPYGC</sequence>
<comment type="caution">
    <text evidence="1">The sequence shown here is derived from an EMBL/GenBank/DDBJ whole genome shotgun (WGS) entry which is preliminary data.</text>
</comment>
<reference evidence="1" key="1">
    <citation type="submission" date="2023-04" db="EMBL/GenBank/DDBJ databases">
        <title>Draft Genome sequencing of Naganishia species isolated from polar environments using Oxford Nanopore Technology.</title>
        <authorList>
            <person name="Leo P."/>
            <person name="Venkateswaran K."/>
        </authorList>
    </citation>
    <scope>NUCLEOTIDE SEQUENCE</scope>
    <source>
        <strain evidence="1">DBVPG 5303</strain>
    </source>
</reference>
<protein>
    <submittedName>
        <fullName evidence="1">Uncharacterized protein</fullName>
    </submittedName>
</protein>
<accession>A0ACC2XV06</accession>
<evidence type="ECO:0000313" key="2">
    <source>
        <dbReference type="Proteomes" id="UP001234202"/>
    </source>
</evidence>
<dbReference type="Proteomes" id="UP001234202">
    <property type="component" value="Unassembled WGS sequence"/>
</dbReference>
<proteinExistence type="predicted"/>
<evidence type="ECO:0000313" key="1">
    <source>
        <dbReference type="EMBL" id="KAJ9127708.1"/>
    </source>
</evidence>
<organism evidence="1 2">
    <name type="scientific">Naganishia onofrii</name>
    <dbReference type="NCBI Taxonomy" id="1851511"/>
    <lineage>
        <taxon>Eukaryota</taxon>
        <taxon>Fungi</taxon>
        <taxon>Dikarya</taxon>
        <taxon>Basidiomycota</taxon>
        <taxon>Agaricomycotina</taxon>
        <taxon>Tremellomycetes</taxon>
        <taxon>Filobasidiales</taxon>
        <taxon>Filobasidiaceae</taxon>
        <taxon>Naganishia</taxon>
    </lineage>
</organism>
<gene>
    <name evidence="1" type="ORF">QFC24_001118</name>
</gene>
<keyword evidence="2" id="KW-1185">Reference proteome</keyword>
<name>A0ACC2XV06_9TREE</name>
<dbReference type="EMBL" id="JASBWV010000002">
    <property type="protein sequence ID" value="KAJ9127708.1"/>
    <property type="molecule type" value="Genomic_DNA"/>
</dbReference>